<feature type="non-terminal residue" evidence="1">
    <location>
        <position position="1"/>
    </location>
</feature>
<proteinExistence type="predicted"/>
<reference evidence="1" key="1">
    <citation type="submission" date="2018-05" db="EMBL/GenBank/DDBJ databases">
        <authorList>
            <person name="Lanie J.A."/>
            <person name="Ng W.-L."/>
            <person name="Kazmierczak K.M."/>
            <person name="Andrzejewski T.M."/>
            <person name="Davidsen T.M."/>
            <person name="Wayne K.J."/>
            <person name="Tettelin H."/>
            <person name="Glass J.I."/>
            <person name="Rusch D."/>
            <person name="Podicherti R."/>
            <person name="Tsui H.-C.T."/>
            <person name="Winkler M.E."/>
        </authorList>
    </citation>
    <scope>NUCLEOTIDE SEQUENCE</scope>
</reference>
<feature type="non-terminal residue" evidence="1">
    <location>
        <position position="44"/>
    </location>
</feature>
<accession>A0A382UH42</accession>
<dbReference type="AlphaFoldDB" id="A0A382UH42"/>
<name>A0A382UH42_9ZZZZ</name>
<organism evidence="1">
    <name type="scientific">marine metagenome</name>
    <dbReference type="NCBI Taxonomy" id="408172"/>
    <lineage>
        <taxon>unclassified sequences</taxon>
        <taxon>metagenomes</taxon>
        <taxon>ecological metagenomes</taxon>
    </lineage>
</organism>
<sequence length="44" mass="5006">SAHTLLQKKTAGVKTGQKTPHILKRALGRQHRAFLECFLNQQLH</sequence>
<gene>
    <name evidence="1" type="ORF">METZ01_LOCUS386394</name>
</gene>
<evidence type="ECO:0000313" key="1">
    <source>
        <dbReference type="EMBL" id="SVD33540.1"/>
    </source>
</evidence>
<protein>
    <submittedName>
        <fullName evidence="1">Uncharacterized protein</fullName>
    </submittedName>
</protein>
<dbReference type="EMBL" id="UINC01144187">
    <property type="protein sequence ID" value="SVD33540.1"/>
    <property type="molecule type" value="Genomic_DNA"/>
</dbReference>